<sequence length="262" mass="27701">MTTAHAHYDRLLATHYTWMLGSDIHAVARDQAALLQGLGVRPVADGDAAIDLGSGPGPQTLALAHLGFSTVTAVDLSRALLDELVGHAETAGLAGAVRTVHADILDALPRVAGSGTAAAIVCMGDTLTHLPSRADVRSLLDSVAGALRPGGHLVVTFRDLTGELRGDDRFLPVRSTEDQLLTCFLEYVDDDTVMVHDLLHTRSEGEWRLQVGSYPKLRLASDWLSGEARRAGLQVQHAASGPRGMRILHAIKPAGGDSSPHG</sequence>
<reference evidence="3" key="1">
    <citation type="submission" date="2015-07" db="EMBL/GenBank/DDBJ databases">
        <authorList>
            <consortium name="Consortium for Microbial Forensics and Genomics (microFORGE)"/>
            <person name="Knight B.M."/>
            <person name="Roberts D.P."/>
            <person name="Lin D."/>
            <person name="Hari K."/>
            <person name="Fletcher J."/>
            <person name="Melcher U."/>
            <person name="Blagden T."/>
            <person name="Winegar R.A."/>
        </authorList>
    </citation>
    <scope>NUCLEOTIDE SEQUENCE [LARGE SCALE GENOMIC DNA]</scope>
    <source>
        <strain evidence="3">NRRL B-1447</strain>
    </source>
</reference>
<evidence type="ECO:0000313" key="2">
    <source>
        <dbReference type="EMBL" id="KOG45640.1"/>
    </source>
</evidence>
<keyword evidence="2" id="KW-0489">Methyltransferase</keyword>
<comment type="caution">
    <text evidence="2">The sequence shown here is derived from an EMBL/GenBank/DDBJ whole genome shotgun (WGS) entry which is preliminary data.</text>
</comment>
<dbReference type="CDD" id="cd02440">
    <property type="entry name" value="AdoMet_MTases"/>
    <property type="match status" value="1"/>
</dbReference>
<feature type="domain" description="Methyltransferase" evidence="1">
    <location>
        <begin position="50"/>
        <end position="151"/>
    </location>
</feature>
<dbReference type="InterPro" id="IPR041698">
    <property type="entry name" value="Methyltransf_25"/>
</dbReference>
<dbReference type="GO" id="GO:0008168">
    <property type="term" value="F:methyltransferase activity"/>
    <property type="evidence" value="ECO:0007669"/>
    <property type="project" value="UniProtKB-KW"/>
</dbReference>
<proteinExistence type="predicted"/>
<dbReference type="PATRIC" id="fig|1961.12.peg.6811"/>
<organism evidence="2 3">
    <name type="scientific">Streptomyces virginiae</name>
    <name type="common">Streptomyces cinnamonensis</name>
    <dbReference type="NCBI Taxonomy" id="1961"/>
    <lineage>
        <taxon>Bacteria</taxon>
        <taxon>Bacillati</taxon>
        <taxon>Actinomycetota</taxon>
        <taxon>Actinomycetes</taxon>
        <taxon>Kitasatosporales</taxon>
        <taxon>Streptomycetaceae</taxon>
        <taxon>Streptomyces</taxon>
    </lineage>
</organism>
<name>A0A0L8M5I3_STRVG</name>
<dbReference type="SUPFAM" id="SSF53335">
    <property type="entry name" value="S-adenosyl-L-methionine-dependent methyltransferases"/>
    <property type="match status" value="1"/>
</dbReference>
<dbReference type="OrthoDB" id="279734at2"/>
<dbReference type="GO" id="GO:0032259">
    <property type="term" value="P:methylation"/>
    <property type="evidence" value="ECO:0007669"/>
    <property type="project" value="UniProtKB-KW"/>
</dbReference>
<dbReference type="AlphaFoldDB" id="A0A0L8M5I3"/>
<evidence type="ECO:0000259" key="1">
    <source>
        <dbReference type="Pfam" id="PF13649"/>
    </source>
</evidence>
<protein>
    <submittedName>
        <fullName evidence="2">SAM-dependent methyltransferase</fullName>
    </submittedName>
</protein>
<dbReference type="RefSeq" id="WP_053176248.1">
    <property type="nucleotide sequence ID" value="NZ_LGUV01000362.1"/>
</dbReference>
<dbReference type="EMBL" id="LGUV01000362">
    <property type="protein sequence ID" value="KOG45640.1"/>
    <property type="molecule type" value="Genomic_DNA"/>
</dbReference>
<keyword evidence="2" id="KW-0808">Transferase</keyword>
<dbReference type="Gene3D" id="3.40.50.150">
    <property type="entry name" value="Vaccinia Virus protein VP39"/>
    <property type="match status" value="1"/>
</dbReference>
<dbReference type="InterPro" id="IPR029063">
    <property type="entry name" value="SAM-dependent_MTases_sf"/>
</dbReference>
<gene>
    <name evidence="2" type="ORF">ADK75_30705</name>
</gene>
<accession>A0A0L8M5I3</accession>
<evidence type="ECO:0000313" key="3">
    <source>
        <dbReference type="Proteomes" id="UP000037084"/>
    </source>
</evidence>
<dbReference type="Proteomes" id="UP000037084">
    <property type="component" value="Unassembled WGS sequence"/>
</dbReference>
<dbReference type="Pfam" id="PF13649">
    <property type="entry name" value="Methyltransf_25"/>
    <property type="match status" value="1"/>
</dbReference>